<dbReference type="InterPro" id="IPR050954">
    <property type="entry name" value="ET_IronSulfur_Cluster-Binding"/>
</dbReference>
<feature type="domain" description="4Fe-4S ferredoxin-type" evidence="8">
    <location>
        <begin position="50"/>
        <end position="81"/>
    </location>
</feature>
<dbReference type="InterPro" id="IPR017896">
    <property type="entry name" value="4Fe4S_Fe-S-bd"/>
</dbReference>
<dbReference type="SUPFAM" id="SSF54862">
    <property type="entry name" value="4Fe-4S ferredoxins"/>
    <property type="match status" value="1"/>
</dbReference>
<comment type="caution">
    <text evidence="9">The sequence shown here is derived from an EMBL/GenBank/DDBJ whole genome shotgun (WGS) entry which is preliminary data.</text>
</comment>
<evidence type="ECO:0000256" key="6">
    <source>
        <dbReference type="ARBA" id="ARBA00023004"/>
    </source>
</evidence>
<keyword evidence="5" id="KW-0249">Electron transport</keyword>
<dbReference type="GO" id="GO:0046872">
    <property type="term" value="F:metal ion binding"/>
    <property type="evidence" value="ECO:0007669"/>
    <property type="project" value="UniProtKB-KW"/>
</dbReference>
<evidence type="ECO:0000256" key="7">
    <source>
        <dbReference type="ARBA" id="ARBA00023014"/>
    </source>
</evidence>
<sequence length="174" mass="19598">MAKYYIYHDPTRCIGCLACEISCMDWKELPYGEANCRIFRFGPEAVFGEPDLTFMYTSCFHCEKPLCVEACPSGALAKRDGDGIVVFREDLCIGCRACISACPWGIPQWNESAGKIHKCDYCADRIDQGLEPACVTRCPVDALKFVPVEEASQLKRMRWLRDTFGRQVAPAAKY</sequence>
<dbReference type="InterPro" id="IPR017900">
    <property type="entry name" value="4Fe4S_Fe_S_CS"/>
</dbReference>
<dbReference type="PROSITE" id="PS51379">
    <property type="entry name" value="4FE4S_FER_2"/>
    <property type="match status" value="3"/>
</dbReference>
<keyword evidence="4" id="KW-0677">Repeat</keyword>
<accession>A0A7V5U3I0</accession>
<organism evidence="9">
    <name type="scientific">Thermodesulfatator atlanticus</name>
    <dbReference type="NCBI Taxonomy" id="501497"/>
    <lineage>
        <taxon>Bacteria</taxon>
        <taxon>Pseudomonadati</taxon>
        <taxon>Thermodesulfobacteriota</taxon>
        <taxon>Thermodesulfobacteria</taxon>
        <taxon>Thermodesulfobacteriales</taxon>
        <taxon>Thermodesulfatatoraceae</taxon>
        <taxon>Thermodesulfatator</taxon>
    </lineage>
</organism>
<keyword evidence="6" id="KW-0408">Iron</keyword>
<evidence type="ECO:0000256" key="5">
    <source>
        <dbReference type="ARBA" id="ARBA00022982"/>
    </source>
</evidence>
<keyword evidence="2" id="KW-0004">4Fe-4S</keyword>
<evidence type="ECO:0000259" key="8">
    <source>
        <dbReference type="PROSITE" id="PS51379"/>
    </source>
</evidence>
<name>A0A7V5U3I0_9BACT</name>
<feature type="domain" description="4Fe-4S ferredoxin-type" evidence="8">
    <location>
        <begin position="83"/>
        <end position="112"/>
    </location>
</feature>
<keyword evidence="1" id="KW-0813">Transport</keyword>
<evidence type="ECO:0000313" key="9">
    <source>
        <dbReference type="EMBL" id="HHI98026.1"/>
    </source>
</evidence>
<evidence type="ECO:0000256" key="1">
    <source>
        <dbReference type="ARBA" id="ARBA00022448"/>
    </source>
</evidence>
<protein>
    <submittedName>
        <fullName evidence="9">4Fe-4S dicluster domain-containing protein</fullName>
    </submittedName>
</protein>
<keyword evidence="3" id="KW-0479">Metal-binding</keyword>
<evidence type="ECO:0000256" key="4">
    <source>
        <dbReference type="ARBA" id="ARBA00022737"/>
    </source>
</evidence>
<reference evidence="9" key="1">
    <citation type="journal article" date="2020" name="mSystems">
        <title>Genome- and Community-Level Interaction Insights into Carbon Utilization and Element Cycling Functions of Hydrothermarchaeota in Hydrothermal Sediment.</title>
        <authorList>
            <person name="Zhou Z."/>
            <person name="Liu Y."/>
            <person name="Xu W."/>
            <person name="Pan J."/>
            <person name="Luo Z.H."/>
            <person name="Li M."/>
        </authorList>
    </citation>
    <scope>NUCLEOTIDE SEQUENCE [LARGE SCALE GENOMIC DNA]</scope>
    <source>
        <strain evidence="9">HyVt-533</strain>
    </source>
</reference>
<gene>
    <name evidence="9" type="ORF">ENJ96_09280</name>
</gene>
<keyword evidence="7" id="KW-0411">Iron-sulfur</keyword>
<dbReference type="Pfam" id="PF13247">
    <property type="entry name" value="Fer4_11"/>
    <property type="match status" value="1"/>
</dbReference>
<dbReference type="GO" id="GO:0051539">
    <property type="term" value="F:4 iron, 4 sulfur cluster binding"/>
    <property type="evidence" value="ECO:0007669"/>
    <property type="project" value="UniProtKB-KW"/>
</dbReference>
<dbReference type="PROSITE" id="PS00198">
    <property type="entry name" value="4FE4S_FER_1"/>
    <property type="match status" value="1"/>
</dbReference>
<dbReference type="Gene3D" id="3.30.70.20">
    <property type="match status" value="2"/>
</dbReference>
<feature type="domain" description="4Fe-4S ferredoxin-type" evidence="8">
    <location>
        <begin position="4"/>
        <end position="34"/>
    </location>
</feature>
<dbReference type="Proteomes" id="UP000886101">
    <property type="component" value="Unassembled WGS sequence"/>
</dbReference>
<proteinExistence type="predicted"/>
<dbReference type="AlphaFoldDB" id="A0A7V5U3I0"/>
<evidence type="ECO:0000256" key="3">
    <source>
        <dbReference type="ARBA" id="ARBA00022723"/>
    </source>
</evidence>
<dbReference type="CDD" id="cd10553">
    <property type="entry name" value="PhsB_like"/>
    <property type="match status" value="1"/>
</dbReference>
<dbReference type="Pfam" id="PF12800">
    <property type="entry name" value="Fer4_4"/>
    <property type="match status" value="1"/>
</dbReference>
<evidence type="ECO:0000256" key="2">
    <source>
        <dbReference type="ARBA" id="ARBA00022485"/>
    </source>
</evidence>
<dbReference type="PANTHER" id="PTHR43177:SF5">
    <property type="entry name" value="ANAEROBIC DIMETHYL SULFOXIDE REDUCTASE CHAIN B-RELATED"/>
    <property type="match status" value="1"/>
</dbReference>
<dbReference type="PANTHER" id="PTHR43177">
    <property type="entry name" value="PROTEIN NRFC"/>
    <property type="match status" value="1"/>
</dbReference>
<dbReference type="EMBL" id="DROK01000273">
    <property type="protein sequence ID" value="HHI98026.1"/>
    <property type="molecule type" value="Genomic_DNA"/>
</dbReference>